<dbReference type="AlphaFoldDB" id="A0A0F9RSW8"/>
<protein>
    <submittedName>
        <fullName evidence="1">Uncharacterized protein</fullName>
    </submittedName>
</protein>
<gene>
    <name evidence="1" type="ORF">LCGC14_0857860</name>
</gene>
<dbReference type="EMBL" id="LAZR01002589">
    <property type="protein sequence ID" value="KKN28096.1"/>
    <property type="molecule type" value="Genomic_DNA"/>
</dbReference>
<name>A0A0F9RSW8_9ZZZZ</name>
<evidence type="ECO:0000313" key="1">
    <source>
        <dbReference type="EMBL" id="KKN28096.1"/>
    </source>
</evidence>
<proteinExistence type="predicted"/>
<comment type="caution">
    <text evidence="1">The sequence shown here is derived from an EMBL/GenBank/DDBJ whole genome shotgun (WGS) entry which is preliminary data.</text>
</comment>
<reference evidence="1" key="1">
    <citation type="journal article" date="2015" name="Nature">
        <title>Complex archaea that bridge the gap between prokaryotes and eukaryotes.</title>
        <authorList>
            <person name="Spang A."/>
            <person name="Saw J.H."/>
            <person name="Jorgensen S.L."/>
            <person name="Zaremba-Niedzwiedzka K."/>
            <person name="Martijn J."/>
            <person name="Lind A.E."/>
            <person name="van Eijk R."/>
            <person name="Schleper C."/>
            <person name="Guy L."/>
            <person name="Ettema T.J."/>
        </authorList>
    </citation>
    <scope>NUCLEOTIDE SEQUENCE</scope>
</reference>
<sequence>MPGPYDKLEKKAESLENQSKLEFNKKNYASVISLLEEAKSIYAQLGFHGKIGMINQRIIRVRNLINFEEQGASVRKKREQDFQNRVQEVLSEKQVYREKQLAQQRKLSPEIEKILEKVKMLIVKSEREEKLGKYPRVIGRYKYILELYKSIPQDSIDLSNEISEIEKKLSFIISKM</sequence>
<accession>A0A0F9RSW8</accession>
<organism evidence="1">
    <name type="scientific">marine sediment metagenome</name>
    <dbReference type="NCBI Taxonomy" id="412755"/>
    <lineage>
        <taxon>unclassified sequences</taxon>
        <taxon>metagenomes</taxon>
        <taxon>ecological metagenomes</taxon>
    </lineage>
</organism>